<dbReference type="PROSITE" id="PS50928">
    <property type="entry name" value="ABC_TM1"/>
    <property type="match status" value="1"/>
</dbReference>
<keyword evidence="3 9" id="KW-0813">Transport</keyword>
<feature type="transmembrane region" description="Helical" evidence="9">
    <location>
        <begin position="232"/>
        <end position="252"/>
    </location>
</feature>
<protein>
    <recommendedName>
        <fullName evidence="10">Molybdenum transport system permease</fullName>
    </recommendedName>
</protein>
<keyword evidence="7 9" id="KW-1133">Transmembrane helix</keyword>
<evidence type="ECO:0000313" key="12">
    <source>
        <dbReference type="EMBL" id="GIG55046.1"/>
    </source>
</evidence>
<evidence type="ECO:0000256" key="7">
    <source>
        <dbReference type="ARBA" id="ARBA00022989"/>
    </source>
</evidence>
<dbReference type="Gene3D" id="1.10.3720.10">
    <property type="entry name" value="MetI-like"/>
    <property type="match status" value="1"/>
</dbReference>
<dbReference type="InterPro" id="IPR011867">
    <property type="entry name" value="ModB_ABC"/>
</dbReference>
<dbReference type="NCBIfam" id="TIGR02141">
    <property type="entry name" value="modB_ABC"/>
    <property type="match status" value="1"/>
</dbReference>
<feature type="transmembrane region" description="Helical" evidence="9">
    <location>
        <begin position="87"/>
        <end position="108"/>
    </location>
</feature>
<evidence type="ECO:0000256" key="9">
    <source>
        <dbReference type="RuleBase" id="RU363032"/>
    </source>
</evidence>
<dbReference type="PANTHER" id="PTHR30183:SF3">
    <property type="entry name" value="MOLYBDENUM TRANSPORT SYSTEM PERMEASE PROTEIN MODB"/>
    <property type="match status" value="1"/>
</dbReference>
<keyword evidence="8 9" id="KW-0472">Membrane</keyword>
<evidence type="ECO:0000256" key="1">
    <source>
        <dbReference type="ARBA" id="ARBA00004651"/>
    </source>
</evidence>
<evidence type="ECO:0000313" key="13">
    <source>
        <dbReference type="Proteomes" id="UP000652354"/>
    </source>
</evidence>
<feature type="transmembrane region" description="Helical" evidence="9">
    <location>
        <begin position="185"/>
        <end position="212"/>
    </location>
</feature>
<comment type="similarity">
    <text evidence="2 10">Belongs to the binding-protein-dependent transport system permease family. CysTW subfamily.</text>
</comment>
<evidence type="ECO:0000256" key="10">
    <source>
        <dbReference type="RuleBase" id="RU365097"/>
    </source>
</evidence>
<feature type="transmembrane region" description="Helical" evidence="9">
    <location>
        <begin position="56"/>
        <end position="75"/>
    </location>
</feature>
<accession>A0A919UK86</accession>
<dbReference type="EMBL" id="BONR01000004">
    <property type="protein sequence ID" value="GIG55046.1"/>
    <property type="molecule type" value="Genomic_DNA"/>
</dbReference>
<comment type="subcellular location">
    <subcellularLocation>
        <location evidence="1 9">Cell membrane</location>
        <topology evidence="1 9">Multi-pass membrane protein</topology>
    </subcellularLocation>
</comment>
<dbReference type="InterPro" id="IPR000515">
    <property type="entry name" value="MetI-like"/>
</dbReference>
<keyword evidence="5 10" id="KW-0500">Molybdenum</keyword>
<organism evidence="12 13">
    <name type="scientific">Demequina activiva</name>
    <dbReference type="NCBI Taxonomy" id="1582364"/>
    <lineage>
        <taxon>Bacteria</taxon>
        <taxon>Bacillati</taxon>
        <taxon>Actinomycetota</taxon>
        <taxon>Actinomycetes</taxon>
        <taxon>Micrococcales</taxon>
        <taxon>Demequinaceae</taxon>
        <taxon>Demequina</taxon>
    </lineage>
</organism>
<dbReference type="GO" id="GO:0015098">
    <property type="term" value="F:molybdate ion transmembrane transporter activity"/>
    <property type="evidence" value="ECO:0007669"/>
    <property type="project" value="UniProtKB-UniRule"/>
</dbReference>
<dbReference type="SUPFAM" id="SSF161098">
    <property type="entry name" value="MetI-like"/>
    <property type="match status" value="1"/>
</dbReference>
<sequence length="260" mass="26998">MTGAMPRWMLPLALVGAALIAVPLLATLLRLDWSRAPQLLSSPAALDALSLSLRTAAAATILCVLLGVPLGYALAQWRSRLQPTVRALILAPLVLPPVVGGLALLYAFGRRGLLGESLHALGIEIAFSTAAVVVAQTFVALPFMVLAVESSVGALTGHHESLSATLGASRTTTLRHVTLPALRPALITGTVLVFARALGEFGATLTFAGSLPGVTRTLPLEIYLQRESDADAAVALAVMLVALAVTVVALAYRPLARRAP</sequence>
<keyword evidence="13" id="KW-1185">Reference proteome</keyword>
<proteinExistence type="inferred from homology"/>
<evidence type="ECO:0000259" key="11">
    <source>
        <dbReference type="PROSITE" id="PS50928"/>
    </source>
</evidence>
<feature type="transmembrane region" description="Helical" evidence="9">
    <location>
        <begin position="120"/>
        <end position="148"/>
    </location>
</feature>
<keyword evidence="4 10" id="KW-1003">Cell membrane</keyword>
<dbReference type="Pfam" id="PF00528">
    <property type="entry name" value="BPD_transp_1"/>
    <property type="match status" value="1"/>
</dbReference>
<evidence type="ECO:0000256" key="4">
    <source>
        <dbReference type="ARBA" id="ARBA00022475"/>
    </source>
</evidence>
<dbReference type="AlphaFoldDB" id="A0A919UK86"/>
<evidence type="ECO:0000256" key="8">
    <source>
        <dbReference type="ARBA" id="ARBA00023136"/>
    </source>
</evidence>
<name>A0A919UK86_9MICO</name>
<dbReference type="InterPro" id="IPR035906">
    <property type="entry name" value="MetI-like_sf"/>
</dbReference>
<comment type="function">
    <text evidence="10">Part of the binding-protein-dependent transport system for molybdenum; probably responsible for the translocation of the substrate across the membrane.</text>
</comment>
<gene>
    <name evidence="12" type="ORF">Dac01nite_17980</name>
</gene>
<evidence type="ECO:0000256" key="5">
    <source>
        <dbReference type="ARBA" id="ARBA00022505"/>
    </source>
</evidence>
<dbReference type="GO" id="GO:0005886">
    <property type="term" value="C:plasma membrane"/>
    <property type="evidence" value="ECO:0007669"/>
    <property type="project" value="UniProtKB-SubCell"/>
</dbReference>
<dbReference type="Proteomes" id="UP000652354">
    <property type="component" value="Unassembled WGS sequence"/>
</dbReference>
<evidence type="ECO:0000256" key="6">
    <source>
        <dbReference type="ARBA" id="ARBA00022692"/>
    </source>
</evidence>
<feature type="domain" description="ABC transmembrane type-1" evidence="11">
    <location>
        <begin position="49"/>
        <end position="251"/>
    </location>
</feature>
<dbReference type="CDD" id="cd06261">
    <property type="entry name" value="TM_PBP2"/>
    <property type="match status" value="1"/>
</dbReference>
<dbReference type="PANTHER" id="PTHR30183">
    <property type="entry name" value="MOLYBDENUM TRANSPORT SYSTEM PERMEASE PROTEIN MODB"/>
    <property type="match status" value="1"/>
</dbReference>
<reference evidence="12" key="1">
    <citation type="submission" date="2021-01" db="EMBL/GenBank/DDBJ databases">
        <title>Whole genome shotgun sequence of Demequina activiva NBRC 110675.</title>
        <authorList>
            <person name="Komaki H."/>
            <person name="Tamura T."/>
        </authorList>
    </citation>
    <scope>NUCLEOTIDE SEQUENCE</scope>
    <source>
        <strain evidence="12">NBRC 110675</strain>
    </source>
</reference>
<dbReference type="NCBIfam" id="TIGR01581">
    <property type="entry name" value="Mo_ABC_porter"/>
    <property type="match status" value="1"/>
</dbReference>
<keyword evidence="6 9" id="KW-0812">Transmembrane</keyword>
<evidence type="ECO:0000256" key="3">
    <source>
        <dbReference type="ARBA" id="ARBA00022448"/>
    </source>
</evidence>
<dbReference type="InterPro" id="IPR006469">
    <property type="entry name" value="NifC_ABC_porter"/>
</dbReference>
<evidence type="ECO:0000256" key="2">
    <source>
        <dbReference type="ARBA" id="ARBA00007069"/>
    </source>
</evidence>
<comment type="caution">
    <text evidence="12">The sequence shown here is derived from an EMBL/GenBank/DDBJ whole genome shotgun (WGS) entry which is preliminary data.</text>
</comment>